<evidence type="ECO:0000256" key="1">
    <source>
        <dbReference type="SAM" id="MobiDB-lite"/>
    </source>
</evidence>
<proteinExistence type="predicted"/>
<name>A0A5J6V3I7_9MICO</name>
<organism evidence="2 3">
    <name type="scientific">Ornithinimicrobium pratense</name>
    <dbReference type="NCBI Taxonomy" id="2593973"/>
    <lineage>
        <taxon>Bacteria</taxon>
        <taxon>Bacillati</taxon>
        <taxon>Actinomycetota</taxon>
        <taxon>Actinomycetes</taxon>
        <taxon>Micrococcales</taxon>
        <taxon>Ornithinimicrobiaceae</taxon>
        <taxon>Ornithinimicrobium</taxon>
    </lineage>
</organism>
<dbReference type="RefSeq" id="WP_158060827.1">
    <property type="nucleotide sequence ID" value="NZ_CP044427.1"/>
</dbReference>
<evidence type="ECO:0000313" key="2">
    <source>
        <dbReference type="EMBL" id="QFG68439.1"/>
    </source>
</evidence>
<reference evidence="2 3" key="1">
    <citation type="submission" date="2019-09" db="EMBL/GenBank/DDBJ databases">
        <title>Serinicoccus pratensis sp. nov., isolated from meadow soil.</title>
        <authorList>
            <person name="Zhang W."/>
        </authorList>
    </citation>
    <scope>NUCLEOTIDE SEQUENCE [LARGE SCALE GENOMIC DNA]</scope>
    <source>
        <strain evidence="2 3">W204</strain>
    </source>
</reference>
<dbReference type="EMBL" id="CP044427">
    <property type="protein sequence ID" value="QFG68439.1"/>
    <property type="molecule type" value="Genomic_DNA"/>
</dbReference>
<sequence length="113" mass="11815">MAASGQDQDERGQTPDPDAGGAGVQPQTEQRGPVPLGAASVPQPGQLQQPEGREQKSDDGLARAPGHEHADRDQAGGERGDGQRPTAAEVEEGREVGQEVVVWPATHHVEEGE</sequence>
<dbReference type="AlphaFoldDB" id="A0A5J6V3I7"/>
<protein>
    <submittedName>
        <fullName evidence="2">Uncharacterized protein</fullName>
    </submittedName>
</protein>
<keyword evidence="3" id="KW-1185">Reference proteome</keyword>
<feature type="region of interest" description="Disordered" evidence="1">
    <location>
        <begin position="1"/>
        <end position="113"/>
    </location>
</feature>
<feature type="compositionally biased region" description="Basic and acidic residues" evidence="1">
    <location>
        <begin position="51"/>
        <end position="82"/>
    </location>
</feature>
<dbReference type="KEGG" id="serw:FY030_06675"/>
<dbReference type="Proteomes" id="UP000326546">
    <property type="component" value="Chromosome"/>
</dbReference>
<accession>A0A5J6V3I7</accession>
<gene>
    <name evidence="2" type="ORF">FY030_06675</name>
</gene>
<evidence type="ECO:0000313" key="3">
    <source>
        <dbReference type="Proteomes" id="UP000326546"/>
    </source>
</evidence>